<feature type="domain" description="Protein FecR C-terminal" evidence="3">
    <location>
        <begin position="320"/>
        <end position="388"/>
    </location>
</feature>
<protein>
    <submittedName>
        <fullName evidence="4">Ferric-dicitrate binding protein FerR (Iron transport regulator)</fullName>
    </submittedName>
</protein>
<dbReference type="Gene3D" id="2.60.120.1440">
    <property type="match status" value="1"/>
</dbReference>
<keyword evidence="1" id="KW-1133">Transmembrane helix</keyword>
<evidence type="ECO:0000313" key="5">
    <source>
        <dbReference type="Proteomes" id="UP000546007"/>
    </source>
</evidence>
<name>A0A7W6HVP0_9BACT</name>
<organism evidence="4 5">
    <name type="scientific">Butyricimonas faecihominis</name>
    <dbReference type="NCBI Taxonomy" id="1472416"/>
    <lineage>
        <taxon>Bacteria</taxon>
        <taxon>Pseudomonadati</taxon>
        <taxon>Bacteroidota</taxon>
        <taxon>Bacteroidia</taxon>
        <taxon>Bacteroidales</taxon>
        <taxon>Odoribacteraceae</taxon>
        <taxon>Butyricimonas</taxon>
    </lineage>
</organism>
<proteinExistence type="predicted"/>
<dbReference type="InterPro" id="IPR006860">
    <property type="entry name" value="FecR"/>
</dbReference>
<dbReference type="RefSeq" id="WP_124315909.1">
    <property type="nucleotide sequence ID" value="NZ_AP028155.1"/>
</dbReference>
<dbReference type="OrthoDB" id="1099963at2"/>
<dbReference type="InterPro" id="IPR032508">
    <property type="entry name" value="FecR_C"/>
</dbReference>
<keyword evidence="1" id="KW-0472">Membrane</keyword>
<dbReference type="Pfam" id="PF04773">
    <property type="entry name" value="FecR"/>
    <property type="match status" value="1"/>
</dbReference>
<dbReference type="Gene3D" id="3.55.50.30">
    <property type="match status" value="1"/>
</dbReference>
<reference evidence="4 5" key="1">
    <citation type="submission" date="2020-08" db="EMBL/GenBank/DDBJ databases">
        <title>Genomic Encyclopedia of Type Strains, Phase IV (KMG-IV): sequencing the most valuable type-strain genomes for metagenomic binning, comparative biology and taxonomic classification.</title>
        <authorList>
            <person name="Goeker M."/>
        </authorList>
    </citation>
    <scope>NUCLEOTIDE SEQUENCE [LARGE SCALE GENOMIC DNA]</scope>
    <source>
        <strain evidence="4 5">DSM 105721</strain>
    </source>
</reference>
<evidence type="ECO:0000256" key="1">
    <source>
        <dbReference type="SAM" id="Phobius"/>
    </source>
</evidence>
<keyword evidence="5" id="KW-1185">Reference proteome</keyword>
<evidence type="ECO:0000259" key="3">
    <source>
        <dbReference type="Pfam" id="PF16344"/>
    </source>
</evidence>
<keyword evidence="1" id="KW-0812">Transmembrane</keyword>
<dbReference type="EMBL" id="JACIES010000003">
    <property type="protein sequence ID" value="MBB4025855.1"/>
    <property type="molecule type" value="Genomic_DNA"/>
</dbReference>
<dbReference type="PANTHER" id="PTHR30273:SF2">
    <property type="entry name" value="PROTEIN FECR"/>
    <property type="match status" value="1"/>
</dbReference>
<dbReference type="GeneID" id="93100370"/>
<dbReference type="InterPro" id="IPR012373">
    <property type="entry name" value="Ferrdict_sens_TM"/>
</dbReference>
<dbReference type="AlphaFoldDB" id="A0A7W6HVP0"/>
<comment type="caution">
    <text evidence="4">The sequence shown here is derived from an EMBL/GenBank/DDBJ whole genome shotgun (WGS) entry which is preliminary data.</text>
</comment>
<evidence type="ECO:0000259" key="2">
    <source>
        <dbReference type="Pfam" id="PF04773"/>
    </source>
</evidence>
<gene>
    <name evidence="4" type="ORF">GGR14_001639</name>
</gene>
<dbReference type="PANTHER" id="PTHR30273">
    <property type="entry name" value="PERIPLASMIC SIGNAL SENSOR AND SIGMA FACTOR ACTIVATOR FECR-RELATED"/>
    <property type="match status" value="1"/>
</dbReference>
<dbReference type="Proteomes" id="UP000546007">
    <property type="component" value="Unassembled WGS sequence"/>
</dbReference>
<evidence type="ECO:0000313" key="4">
    <source>
        <dbReference type="EMBL" id="MBB4025855.1"/>
    </source>
</evidence>
<feature type="domain" description="FecR protein" evidence="2">
    <location>
        <begin position="187"/>
        <end position="279"/>
    </location>
</feature>
<dbReference type="GO" id="GO:0016989">
    <property type="term" value="F:sigma factor antagonist activity"/>
    <property type="evidence" value="ECO:0007669"/>
    <property type="project" value="TreeGrafter"/>
</dbReference>
<sequence length="390" mass="45549">MEKEIERSIEEKIQRMKAYLDGMLSPEEEAEFLYWIDSSPKNKALLERVRDERVLLEKIRFRERNDLEKGWDSIQKKIRKRPVLFVRLMRYAAMLVVVVLGGMMIYEIWYGKDRERIELVRGESIPVKGGCKAFLELTNGERLVLDSVSKLETQVEGVVIRTGNEGTVVVNEQDRDSLIEKVEYNRMVVPRGGEYKIVLADGSEVWVNSQSELEFPSRFTGNERRVKLRGEAYFEITKNVDMPFIVEVQDKEIRVLGTSFNVSDYANKFVTTLVTGKVQVNTKHQDYVLDPSMQIQVEGEKVSVDRVDVKEFTAWKDGLFVFKKRRLQEVMDILSRWYDVDVFYQNVDLQDLHFTGTIQRHSEIVDVLTFLEKTDMVKFNLEGKTLIVFK</sequence>
<feature type="transmembrane region" description="Helical" evidence="1">
    <location>
        <begin position="88"/>
        <end position="109"/>
    </location>
</feature>
<dbReference type="Pfam" id="PF16344">
    <property type="entry name" value="FecR_C"/>
    <property type="match status" value="1"/>
</dbReference>
<accession>A0A7W6HVP0</accession>